<dbReference type="AlphaFoldDB" id="S4AV69"/>
<accession>S4AV69</accession>
<organism evidence="1 2">
    <name type="scientific">Streptomyces aurantiacus JA 4570</name>
    <dbReference type="NCBI Taxonomy" id="1286094"/>
    <lineage>
        <taxon>Bacteria</taxon>
        <taxon>Bacillati</taxon>
        <taxon>Actinomycetota</taxon>
        <taxon>Actinomycetes</taxon>
        <taxon>Kitasatosporales</taxon>
        <taxon>Streptomycetaceae</taxon>
        <taxon>Streptomyces</taxon>
        <taxon>Streptomyces aurantiacus group</taxon>
    </lineage>
</organism>
<reference evidence="1 2" key="1">
    <citation type="submission" date="2013-02" db="EMBL/GenBank/DDBJ databases">
        <title>Draft Genome Sequence of Streptomyces aurantiacus, Which Produces Setomimycin.</title>
        <authorList>
            <person name="Gruening B.A."/>
            <person name="Praeg A."/>
            <person name="Erxleben A."/>
            <person name="Guenther S."/>
            <person name="Mueller M."/>
        </authorList>
    </citation>
    <scope>NUCLEOTIDE SEQUENCE [LARGE SCALE GENOMIC DNA]</scope>
    <source>
        <strain evidence="1 2">JA 4570</strain>
    </source>
</reference>
<dbReference type="EMBL" id="AOPZ01000063">
    <property type="protein sequence ID" value="EPH45352.1"/>
    <property type="molecule type" value="Genomic_DNA"/>
</dbReference>
<protein>
    <submittedName>
        <fullName evidence="1">Uncharacterized protein</fullName>
    </submittedName>
</protein>
<comment type="caution">
    <text evidence="1">The sequence shown here is derived from an EMBL/GenBank/DDBJ whole genome shotgun (WGS) entry which is preliminary data.</text>
</comment>
<evidence type="ECO:0000313" key="2">
    <source>
        <dbReference type="Proteomes" id="UP000014629"/>
    </source>
</evidence>
<evidence type="ECO:0000313" key="1">
    <source>
        <dbReference type="EMBL" id="EPH45352.1"/>
    </source>
</evidence>
<sequence>MLCAVYGARPDQLALDRRRVPWDSVVIRYGRAHTATDDGHGPDGQESMRMTTDAGLPAVAESVRLALLESPEGGPLVVDLAEAVVEHFALNYSKHPPHALFVQVRDVRQLLTPVVKSGHANTGVLRQVGWLSALLGNLAYHLDDVSGARVHLTAAAAYGAGAGERRLEAWASGAQSMVARSCGRITAAVEHAERGAAAAPEGLVRAQLHAWALLPALAAAGRGDDADHALATALNELEAAARAEAPGRFGFDAAELALHQADAFVVLGRTAAARTSAEASLAACAADTPSWAAASLTLAQAESTSAPQDAVQRAHDVLDRVPATRLRSTARTRLWHLNGMLTGVGGPVAGDLMERLRMLPASIDAHGQALTS</sequence>
<name>S4AV69_9ACTN</name>
<dbReference type="PATRIC" id="fig|1286094.4.peg.1594"/>
<gene>
    <name evidence="1" type="ORF">STRAU_1617</name>
</gene>
<proteinExistence type="predicted"/>
<dbReference type="Proteomes" id="UP000014629">
    <property type="component" value="Unassembled WGS sequence"/>
</dbReference>
<keyword evidence="2" id="KW-1185">Reference proteome</keyword>